<evidence type="ECO:0000313" key="2">
    <source>
        <dbReference type="Proteomes" id="UP000501168"/>
    </source>
</evidence>
<dbReference type="CDD" id="cd00093">
    <property type="entry name" value="HTH_XRE"/>
    <property type="match status" value="1"/>
</dbReference>
<protein>
    <submittedName>
        <fullName evidence="1">Uncharacterized protein</fullName>
    </submittedName>
</protein>
<reference evidence="1 2" key="1">
    <citation type="submission" date="2020-03" db="EMBL/GenBank/DDBJ databases">
        <title>Complete genome sequence of Orbus sp. IPMB12 (BCRC 80908).</title>
        <authorList>
            <person name="Lo W.-S."/>
            <person name="Chang T.-H."/>
            <person name="Kuo C.-H."/>
        </authorList>
    </citation>
    <scope>NUCLEOTIDE SEQUENCE [LARGE SCALE GENOMIC DNA]</scope>
    <source>
        <strain evidence="1 2">IPMB12</strain>
    </source>
</reference>
<keyword evidence="2" id="KW-1185">Reference proteome</keyword>
<dbReference type="InterPro" id="IPR001387">
    <property type="entry name" value="Cro/C1-type_HTH"/>
</dbReference>
<dbReference type="EMBL" id="CP050253">
    <property type="protein sequence ID" value="QIQ21456.1"/>
    <property type="molecule type" value="Genomic_DNA"/>
</dbReference>
<name>A0A6G9IB51_9GAMM</name>
<dbReference type="AlphaFoldDB" id="A0A6G9IB51"/>
<dbReference type="InParanoid" id="A0A6G9IB51"/>
<gene>
    <name evidence="1" type="ORF">IPMB12_07030</name>
</gene>
<dbReference type="KEGG" id="orb:IPMB12_07030"/>
<dbReference type="Gene3D" id="1.10.3100.10">
    <property type="entry name" value="Putative cytoplasmic protein"/>
    <property type="match status" value="1"/>
</dbReference>
<proteinExistence type="predicted"/>
<organism evidence="1 2">
    <name type="scientific">Zophobihabitans entericus</name>
    <dbReference type="NCBI Taxonomy" id="1635327"/>
    <lineage>
        <taxon>Bacteria</taxon>
        <taxon>Pseudomonadati</taxon>
        <taxon>Pseudomonadota</taxon>
        <taxon>Gammaproteobacteria</taxon>
        <taxon>Orbales</taxon>
        <taxon>Orbaceae</taxon>
        <taxon>Zophobihabitans</taxon>
    </lineage>
</organism>
<sequence>MILSKAEFKTLREALGLSIQDLARWAKVDERSVRRWESFSEQNMPPKQVALNLLKLEADINFVAEQGLIMAREKYTEHTELEKIVLIRYKTNEELWHAKPDMNGLPTTTHAVLLFKTMNLLKNAGFDVVIEYFDSTHYF</sequence>
<dbReference type="InterPro" id="IPR010982">
    <property type="entry name" value="Lambda_DNA-bd_dom_sf"/>
</dbReference>
<dbReference type="InterPro" id="IPR027910">
    <property type="entry name" value="YdiL_sf"/>
</dbReference>
<evidence type="ECO:0000313" key="1">
    <source>
        <dbReference type="EMBL" id="QIQ21456.1"/>
    </source>
</evidence>
<dbReference type="GO" id="GO:0003677">
    <property type="term" value="F:DNA binding"/>
    <property type="evidence" value="ECO:0007669"/>
    <property type="project" value="InterPro"/>
</dbReference>
<dbReference type="RefSeq" id="WP_166916288.1">
    <property type="nucleotide sequence ID" value="NZ_CP050253.1"/>
</dbReference>
<dbReference type="SUPFAM" id="SSF47413">
    <property type="entry name" value="lambda repressor-like DNA-binding domains"/>
    <property type="match status" value="1"/>
</dbReference>
<dbReference type="Proteomes" id="UP000501168">
    <property type="component" value="Chromosome"/>
</dbReference>
<accession>A0A6G9IB51</accession>